<dbReference type="Proteomes" id="UP000001542">
    <property type="component" value="Unassembled WGS sequence"/>
</dbReference>
<keyword evidence="4" id="KW-1185">Reference proteome</keyword>
<evidence type="ECO:0000259" key="2">
    <source>
        <dbReference type="PROSITE" id="PS51650"/>
    </source>
</evidence>
<dbReference type="Pfam" id="PF14429">
    <property type="entry name" value="DOCK-C2"/>
    <property type="match status" value="1"/>
</dbReference>
<sequence>MGEVDLNVEIQEMVKNNAEYFRRLHLERKALAIAKVPSYWENEKIPPNIIGPAANFFNNPPLIINYVINNSRPKSIARSNPNTQLFVFDKNLSDELYSRPLDEILAQSAPLVSILSLADVHAFKDIRLTYSLPTFQYVPFTISFESLMCKFKIIEPLYFTLFLFDDTTFEQISETYIYPCNNDTCFLDTIPVPSPVFNIPVDKTSSVKIIVCLTRLLHKDGGEDFDNYYLNPSGVSTDKLHEICLNINHKNIFSIFGFSEISLPQVIAGNTLELTKFIKTSTVSVSFLENYFRYPLENEQTFPISVKLKITKVPYQQKGMYPYEYYTNHVNISLHNSFFTFPPGMRGRNLYCIVQVVHNGSVFSEYKSFCQYHVENPQFFDSFKLQLPPDLNNDSELVFKFFHAVVKGEVKDRSQDSGTASIKLFNNGLFLGDGRHTVGISYDGTPVKPTETNCFTFSTVLNSIVYTNSKTCQSIFSGNYNEIVLPGLNEILPIVYVITDNLLENIKEGKKGAFKMFLKLLKLFPKERSTNFMLYYVRNLALRGMTDFSSMFIKTWIKYTEHSFSTKRSDLHYSWILFELLVKSLAIDKPHTKLLLELLYKLTSYFPQFRDAQQNVGLDLNKSFSIFERDIFEFVDKNIVITIVSHHLKSLDVSQPYDASLFKNFFQNFFTPRTFTLFCLPLKNGDTLLNQVILPHLRALDPSKPIIEEVFKHIFSMLLTFEPEEQLLLTTGMVPLLEIVGNMTNMTRHKIIYSLTVCIFIVYNVEIKEFNDKVANFAELILRCSIVNTETAVSEDNDEEDSMRQWRSRKGSIFSIPADFEWDALSFCSQAICIKWCSQFSNLKIFNSILVPFSDVILALSLQSHYFRLLDEFAQNHFDLIFSPESNLKHVVRCIISTPTKKGINYLCSLYQLEQNKLGNNHIMNALTARALYLCPPFNGVVDLFTGTPFEEIVRNFNKSINVLSTTMKDATARIEARETIANLIAHSPDARVKALLSLSDEFEAFDLDYEATMAVIQAMGLVAYYTKDVFKNAIDVLEKITPSIRMEESNYIKENIRGIANSEYFCAFGFIKLANLALHLSTKVQRLHLKLSNALIPLYIENGLYKELSQILTNSIKDNSIETPIYQLNISDFFYIKSDNFDLIVHLTNPYPSEAALAIIREIFKIHILEIYIRALKQENPTTFYFYLSFKEKVYLKTAHPMPSYKISTPVKSIEKVTLSDSESQILNLKMKSAQIDDLVKQKDFLKLQKLLQEVLYPDPRKSLKVVDEFDKSIHNAVIAHGIWGADNPESIEKQFMYEAILKNSGIDI</sequence>
<name>A2DHM0_TRIV3</name>
<comment type="similarity">
    <text evidence="1">Belongs to the DOCK family.</text>
</comment>
<dbReference type="InterPro" id="IPR035892">
    <property type="entry name" value="C2_domain_sf"/>
</dbReference>
<dbReference type="Gene3D" id="2.60.40.150">
    <property type="entry name" value="C2 domain"/>
    <property type="match status" value="1"/>
</dbReference>
<dbReference type="PANTHER" id="PTHR23317:SF76">
    <property type="entry name" value="LD20667P"/>
    <property type="match status" value="1"/>
</dbReference>
<dbReference type="Gene3D" id="1.25.40.410">
    <property type="match status" value="1"/>
</dbReference>
<dbReference type="Pfam" id="PF06920">
    <property type="entry name" value="DHR-2_Lobe_A"/>
    <property type="match status" value="1"/>
</dbReference>
<dbReference type="InterPro" id="IPR046769">
    <property type="entry name" value="DOCKER_Lobe_A"/>
</dbReference>
<accession>A2DHM0</accession>
<dbReference type="PANTHER" id="PTHR23317">
    <property type="entry name" value="DEDICATOR OF CYTOKINESIS DOCK"/>
    <property type="match status" value="1"/>
</dbReference>
<evidence type="ECO:0000313" key="3">
    <source>
        <dbReference type="EMBL" id="EAY20068.1"/>
    </source>
</evidence>
<dbReference type="PROSITE" id="PS51650">
    <property type="entry name" value="C2_DOCK"/>
    <property type="match status" value="1"/>
</dbReference>
<dbReference type="InterPro" id="IPR027007">
    <property type="entry name" value="C2_DOCK-type_domain"/>
</dbReference>
<proteinExistence type="inferred from homology"/>
<reference evidence="3" key="1">
    <citation type="submission" date="2006-10" db="EMBL/GenBank/DDBJ databases">
        <authorList>
            <person name="Amadeo P."/>
            <person name="Zhao Q."/>
            <person name="Wortman J."/>
            <person name="Fraser-Liggett C."/>
            <person name="Carlton J."/>
        </authorList>
    </citation>
    <scope>NUCLEOTIDE SEQUENCE</scope>
    <source>
        <strain evidence="3">G3</strain>
    </source>
</reference>
<evidence type="ECO:0000313" key="4">
    <source>
        <dbReference type="Proteomes" id="UP000001542"/>
    </source>
</evidence>
<dbReference type="EMBL" id="DS113201">
    <property type="protein sequence ID" value="EAY20068.1"/>
    <property type="molecule type" value="Genomic_DNA"/>
</dbReference>
<dbReference type="VEuPathDB" id="TrichDB:TVAG_365760"/>
<feature type="domain" description="C2 DOCK-type" evidence="2">
    <location>
        <begin position="301"/>
        <end position="472"/>
    </location>
</feature>
<dbReference type="GO" id="GO:0035023">
    <property type="term" value="P:regulation of Rho protein signal transduction"/>
    <property type="evidence" value="ECO:0000318"/>
    <property type="project" value="GO_Central"/>
</dbReference>
<gene>
    <name evidence="3" type="ORF">TVAG_365760</name>
</gene>
<dbReference type="InterPro" id="IPR043161">
    <property type="entry name" value="DOCK_C_lobe_A"/>
</dbReference>
<dbReference type="GO" id="GO:0007264">
    <property type="term" value="P:small GTPase-mediated signal transduction"/>
    <property type="evidence" value="ECO:0007669"/>
    <property type="project" value="InterPro"/>
</dbReference>
<organism evidence="3 4">
    <name type="scientific">Trichomonas vaginalis (strain ATCC PRA-98 / G3)</name>
    <dbReference type="NCBI Taxonomy" id="412133"/>
    <lineage>
        <taxon>Eukaryota</taxon>
        <taxon>Metamonada</taxon>
        <taxon>Parabasalia</taxon>
        <taxon>Trichomonadida</taxon>
        <taxon>Trichomonadidae</taxon>
        <taxon>Trichomonas</taxon>
    </lineage>
</organism>
<dbReference type="InParanoid" id="A2DHM0"/>
<dbReference type="RefSeq" id="XP_001581054.1">
    <property type="nucleotide sequence ID" value="XM_001581004.1"/>
</dbReference>
<dbReference type="InterPro" id="IPR026791">
    <property type="entry name" value="DOCK"/>
</dbReference>
<dbReference type="KEGG" id="tva:5465602"/>
<dbReference type="GO" id="GO:0005085">
    <property type="term" value="F:guanyl-nucleotide exchange factor activity"/>
    <property type="evidence" value="ECO:0000318"/>
    <property type="project" value="GO_Central"/>
</dbReference>
<evidence type="ECO:0000256" key="1">
    <source>
        <dbReference type="PROSITE-ProRule" id="PRU00983"/>
    </source>
</evidence>
<reference evidence="3" key="2">
    <citation type="journal article" date="2007" name="Science">
        <title>Draft genome sequence of the sexually transmitted pathogen Trichomonas vaginalis.</title>
        <authorList>
            <person name="Carlton J.M."/>
            <person name="Hirt R.P."/>
            <person name="Silva J.C."/>
            <person name="Delcher A.L."/>
            <person name="Schatz M."/>
            <person name="Zhao Q."/>
            <person name="Wortman J.R."/>
            <person name="Bidwell S.L."/>
            <person name="Alsmark U.C.M."/>
            <person name="Besteiro S."/>
            <person name="Sicheritz-Ponten T."/>
            <person name="Noel C.J."/>
            <person name="Dacks J.B."/>
            <person name="Foster P.G."/>
            <person name="Simillion C."/>
            <person name="Van de Peer Y."/>
            <person name="Miranda-Saavedra D."/>
            <person name="Barton G.J."/>
            <person name="Westrop G.D."/>
            <person name="Mueller S."/>
            <person name="Dessi D."/>
            <person name="Fiori P.L."/>
            <person name="Ren Q."/>
            <person name="Paulsen I."/>
            <person name="Zhang H."/>
            <person name="Bastida-Corcuera F.D."/>
            <person name="Simoes-Barbosa A."/>
            <person name="Brown M.T."/>
            <person name="Hayes R.D."/>
            <person name="Mukherjee M."/>
            <person name="Okumura C.Y."/>
            <person name="Schneider R."/>
            <person name="Smith A.J."/>
            <person name="Vanacova S."/>
            <person name="Villalvazo M."/>
            <person name="Haas B.J."/>
            <person name="Pertea M."/>
            <person name="Feldblyum T.V."/>
            <person name="Utterback T.R."/>
            <person name="Shu C.L."/>
            <person name="Osoegawa K."/>
            <person name="de Jong P.J."/>
            <person name="Hrdy I."/>
            <person name="Horvathova L."/>
            <person name="Zubacova Z."/>
            <person name="Dolezal P."/>
            <person name="Malik S.B."/>
            <person name="Logsdon J.M. Jr."/>
            <person name="Henze K."/>
            <person name="Gupta A."/>
            <person name="Wang C.C."/>
            <person name="Dunne R.L."/>
            <person name="Upcroft J.A."/>
            <person name="Upcroft P."/>
            <person name="White O."/>
            <person name="Salzberg S.L."/>
            <person name="Tang P."/>
            <person name="Chiu C.-H."/>
            <person name="Lee Y.-S."/>
            <person name="Embley T.M."/>
            <person name="Coombs G.H."/>
            <person name="Mottram J.C."/>
            <person name="Tachezy J."/>
            <person name="Fraser-Liggett C.M."/>
            <person name="Johnson P.J."/>
        </authorList>
    </citation>
    <scope>NUCLEOTIDE SEQUENCE [LARGE SCALE GENOMIC DNA]</scope>
    <source>
        <strain evidence="3">G3</strain>
    </source>
</reference>
<dbReference type="VEuPathDB" id="TrichDB:TVAGG3_0302720"/>
<protein>
    <recommendedName>
        <fullName evidence="2">C2 DOCK-type domain-containing protein</fullName>
    </recommendedName>
</protein>